<feature type="transmembrane region" description="Helical" evidence="1">
    <location>
        <begin position="12"/>
        <end position="31"/>
    </location>
</feature>
<dbReference type="Proteomes" id="UP000198992">
    <property type="component" value="Unassembled WGS sequence"/>
</dbReference>
<evidence type="ECO:0000256" key="1">
    <source>
        <dbReference type="SAM" id="Phobius"/>
    </source>
</evidence>
<sequence length="60" mass="6616">MVAHRSLSQIFAAPLVVAIVSTVGLISALVGDGWWDAVSWVALGLPVLLYLLFIWRRRPN</sequence>
<protein>
    <submittedName>
        <fullName evidence="2">Uncharacterized protein</fullName>
    </submittedName>
</protein>
<accession>A0A1H5FWY4</accession>
<keyword evidence="1" id="KW-1133">Transmembrane helix</keyword>
<evidence type="ECO:0000313" key="2">
    <source>
        <dbReference type="EMBL" id="SEE07943.1"/>
    </source>
</evidence>
<feature type="transmembrane region" description="Helical" evidence="1">
    <location>
        <begin position="37"/>
        <end position="55"/>
    </location>
</feature>
<keyword evidence="1" id="KW-0472">Membrane</keyword>
<reference evidence="2 3" key="1">
    <citation type="submission" date="2016-10" db="EMBL/GenBank/DDBJ databases">
        <authorList>
            <person name="de Groot N.N."/>
        </authorList>
    </citation>
    <scope>NUCLEOTIDE SEQUENCE [LARGE SCALE GENOMIC DNA]</scope>
    <source>
        <strain evidence="2 3">MT12</strain>
    </source>
</reference>
<dbReference type="AlphaFoldDB" id="A0A1H5FWY4"/>
<name>A0A1H5FWY4_9BRAD</name>
<dbReference type="RefSeq" id="WP_092124155.1">
    <property type="nucleotide sequence ID" value="NZ_FNTH01000001.1"/>
</dbReference>
<keyword evidence="1" id="KW-0812">Transmembrane</keyword>
<organism evidence="2 3">
    <name type="scientific">Bradyrhizobium erythrophlei</name>
    <dbReference type="NCBI Taxonomy" id="1437360"/>
    <lineage>
        <taxon>Bacteria</taxon>
        <taxon>Pseudomonadati</taxon>
        <taxon>Pseudomonadota</taxon>
        <taxon>Alphaproteobacteria</taxon>
        <taxon>Hyphomicrobiales</taxon>
        <taxon>Nitrobacteraceae</taxon>
        <taxon>Bradyrhizobium</taxon>
    </lineage>
</organism>
<gene>
    <name evidence="2" type="ORF">SAMN05444164_6826</name>
</gene>
<dbReference type="EMBL" id="FNTH01000001">
    <property type="protein sequence ID" value="SEE07943.1"/>
    <property type="molecule type" value="Genomic_DNA"/>
</dbReference>
<proteinExistence type="predicted"/>
<dbReference type="OrthoDB" id="8968524at2"/>
<evidence type="ECO:0000313" key="3">
    <source>
        <dbReference type="Proteomes" id="UP000198992"/>
    </source>
</evidence>